<dbReference type="EMBL" id="VFOM01000003">
    <property type="protein sequence ID" value="TQL44923.1"/>
    <property type="molecule type" value="Genomic_DNA"/>
</dbReference>
<dbReference type="PANTHER" id="PTHR43085:SF1">
    <property type="entry name" value="PSEUDOURIDINE KINASE-RELATED"/>
    <property type="match status" value="1"/>
</dbReference>
<organism evidence="7 8">
    <name type="scientific">Homoserinimonas aerilata</name>
    <dbReference type="NCBI Taxonomy" id="1162970"/>
    <lineage>
        <taxon>Bacteria</taxon>
        <taxon>Bacillati</taxon>
        <taxon>Actinomycetota</taxon>
        <taxon>Actinomycetes</taxon>
        <taxon>Micrococcales</taxon>
        <taxon>Microbacteriaceae</taxon>
        <taxon>Homoserinimonas</taxon>
    </lineage>
</organism>
<keyword evidence="8" id="KW-1185">Reference proteome</keyword>
<keyword evidence="2" id="KW-0808">Transferase</keyword>
<evidence type="ECO:0000256" key="2">
    <source>
        <dbReference type="ARBA" id="ARBA00022679"/>
    </source>
</evidence>
<accession>A0A542YA64</accession>
<evidence type="ECO:0000313" key="7">
    <source>
        <dbReference type="EMBL" id="TQL44923.1"/>
    </source>
</evidence>
<dbReference type="InterPro" id="IPR029056">
    <property type="entry name" value="Ribokinase-like"/>
</dbReference>
<dbReference type="InterPro" id="IPR002173">
    <property type="entry name" value="Carboh/pur_kinase_PfkB_CS"/>
</dbReference>
<dbReference type="OrthoDB" id="9795789at2"/>
<dbReference type="CDD" id="cd01167">
    <property type="entry name" value="bac_FRK"/>
    <property type="match status" value="1"/>
</dbReference>
<reference evidence="7 8" key="1">
    <citation type="submission" date="2019-06" db="EMBL/GenBank/DDBJ databases">
        <title>Sequencing the genomes of 1000 actinobacteria strains.</title>
        <authorList>
            <person name="Klenk H.-P."/>
        </authorList>
    </citation>
    <scope>NUCLEOTIDE SEQUENCE [LARGE SCALE GENOMIC DNA]</scope>
    <source>
        <strain evidence="7 8">DSM 26477</strain>
    </source>
</reference>
<dbReference type="PROSITE" id="PS00584">
    <property type="entry name" value="PFKB_KINASES_2"/>
    <property type="match status" value="1"/>
</dbReference>
<dbReference type="PROSITE" id="PS00583">
    <property type="entry name" value="PFKB_KINASES_1"/>
    <property type="match status" value="1"/>
</dbReference>
<keyword evidence="5" id="KW-0067">ATP-binding</keyword>
<evidence type="ECO:0000313" key="8">
    <source>
        <dbReference type="Proteomes" id="UP000317998"/>
    </source>
</evidence>
<proteinExistence type="inferred from homology"/>
<comment type="similarity">
    <text evidence="1">Belongs to the carbohydrate kinase PfkB family.</text>
</comment>
<dbReference type="Pfam" id="PF00294">
    <property type="entry name" value="PfkB"/>
    <property type="match status" value="1"/>
</dbReference>
<evidence type="ECO:0000256" key="5">
    <source>
        <dbReference type="ARBA" id="ARBA00022840"/>
    </source>
</evidence>
<sequence length="300" mass="31315">MSAGAASILVIGESIMDVVRGQGDERRHPGGSPMNVAYGLARLGVTTRLLTRLGRDSDGRDILDHLEGAGVEVLPASLHEGATSTAEVSVGEDGSASYRFDIDWRLPAIDDLPVPAFIHVGSISTFLSPGADSLEAFLRAAAGRCVISYDPNIRPALIPDRPAALERFTRYARMCDVVKLSDEDAQWLYPGEGEFSVLDSILSLGPRLVAMTRGAGGVVLATAEGRVEAPARAVELVDSIGAGDSFMAALLAELVTRGAADVDLAQMGGIAHIATTAAALTCGRAGANPPDRAELDEALR</sequence>
<dbReference type="GO" id="GO:0016301">
    <property type="term" value="F:kinase activity"/>
    <property type="evidence" value="ECO:0007669"/>
    <property type="project" value="UniProtKB-KW"/>
</dbReference>
<feature type="domain" description="Carbohydrate kinase PfkB" evidence="6">
    <location>
        <begin position="7"/>
        <end position="289"/>
    </location>
</feature>
<dbReference type="InterPro" id="IPR011611">
    <property type="entry name" value="PfkB_dom"/>
</dbReference>
<keyword evidence="4 7" id="KW-0418">Kinase</keyword>
<dbReference type="Gene3D" id="3.40.1190.20">
    <property type="match status" value="1"/>
</dbReference>
<dbReference type="GO" id="GO:0005524">
    <property type="term" value="F:ATP binding"/>
    <property type="evidence" value="ECO:0007669"/>
    <property type="project" value="UniProtKB-KW"/>
</dbReference>
<dbReference type="InterPro" id="IPR050306">
    <property type="entry name" value="PfkB_Carbo_kinase"/>
</dbReference>
<keyword evidence="3" id="KW-0547">Nucleotide-binding</keyword>
<dbReference type="PANTHER" id="PTHR43085">
    <property type="entry name" value="HEXOKINASE FAMILY MEMBER"/>
    <property type="match status" value="1"/>
</dbReference>
<evidence type="ECO:0000256" key="1">
    <source>
        <dbReference type="ARBA" id="ARBA00010688"/>
    </source>
</evidence>
<comment type="caution">
    <text evidence="7">The sequence shown here is derived from an EMBL/GenBank/DDBJ whole genome shotgun (WGS) entry which is preliminary data.</text>
</comment>
<dbReference type="AlphaFoldDB" id="A0A542YA64"/>
<evidence type="ECO:0000259" key="6">
    <source>
        <dbReference type="Pfam" id="PF00294"/>
    </source>
</evidence>
<protein>
    <submittedName>
        <fullName evidence="7">Fructokinase</fullName>
    </submittedName>
</protein>
<name>A0A542YA64_9MICO</name>
<evidence type="ECO:0000256" key="4">
    <source>
        <dbReference type="ARBA" id="ARBA00022777"/>
    </source>
</evidence>
<evidence type="ECO:0000256" key="3">
    <source>
        <dbReference type="ARBA" id="ARBA00022741"/>
    </source>
</evidence>
<dbReference type="RefSeq" id="WP_141881454.1">
    <property type="nucleotide sequence ID" value="NZ_VFOM01000003.1"/>
</dbReference>
<dbReference type="SUPFAM" id="SSF53613">
    <property type="entry name" value="Ribokinase-like"/>
    <property type="match status" value="1"/>
</dbReference>
<dbReference type="Proteomes" id="UP000317998">
    <property type="component" value="Unassembled WGS sequence"/>
</dbReference>
<gene>
    <name evidence="7" type="ORF">FB562_2330</name>
</gene>